<feature type="signal peptide" evidence="1">
    <location>
        <begin position="1"/>
        <end position="20"/>
    </location>
</feature>
<proteinExistence type="predicted"/>
<name>A0ABP9CY17_9BACT</name>
<keyword evidence="3" id="KW-1185">Reference proteome</keyword>
<evidence type="ECO:0000313" key="2">
    <source>
        <dbReference type="EMBL" id="GAA4821741.1"/>
    </source>
</evidence>
<evidence type="ECO:0008006" key="4">
    <source>
        <dbReference type="Google" id="ProtNLM"/>
    </source>
</evidence>
<accession>A0ABP9CY17</accession>
<protein>
    <recommendedName>
        <fullName evidence="4">DUF5723 domain-containing protein</fullName>
    </recommendedName>
</protein>
<gene>
    <name evidence="2" type="ORF">GCM10023331_02650</name>
</gene>
<keyword evidence="1" id="KW-0732">Signal</keyword>
<dbReference type="EMBL" id="BAABJX010000005">
    <property type="protein sequence ID" value="GAA4821741.1"/>
    <property type="molecule type" value="Genomic_DNA"/>
</dbReference>
<dbReference type="Proteomes" id="UP001500298">
    <property type="component" value="Unassembled WGS sequence"/>
</dbReference>
<reference evidence="3" key="1">
    <citation type="journal article" date="2019" name="Int. J. Syst. Evol. Microbiol.">
        <title>The Global Catalogue of Microorganisms (GCM) 10K type strain sequencing project: providing services to taxonomists for standard genome sequencing and annotation.</title>
        <authorList>
            <consortium name="The Broad Institute Genomics Platform"/>
            <consortium name="The Broad Institute Genome Sequencing Center for Infectious Disease"/>
            <person name="Wu L."/>
            <person name="Ma J."/>
        </authorList>
    </citation>
    <scope>NUCLEOTIDE SEQUENCE [LARGE SCALE GENOMIC DNA]</scope>
    <source>
        <strain evidence="3">JCM 18326</strain>
    </source>
</reference>
<sequence>MKKFILLFGLINLWSTFLWAQEPEDSEVASLLTFVPDTSKQDPFVSFLVNNSLDEAPPKKWIVTQVSLVPGLSTDNLLMGKKPWKTTHHYSLNLLFGINGGLQGMELGGLGNVLRMPSSGFMTAGGANITQSRFYGVQAAPVNIGIGKFSGTQLGLTNLLTSEGKGAQLGVVNLATDSLKGVQVACLNMGRYIKGVQVGILNIADEVDGASIGILSIVKKGYRSMEVSNTSTYDVLATYRMGGGDIYNLFSLGYQEQSGYKRYALGYGIGYHKFIDRKNRFFAEASAFHINEDELWTNGLNLVSKVNVGLELRLFPWVAVAVSPSLNVLTSQFYGAHPLTEGTPPLYRTNTLFEKQYTATNVQIWAGYQVGLRFGRLGEKVISKR</sequence>
<feature type="chain" id="PRO_5045747533" description="DUF5723 domain-containing protein" evidence="1">
    <location>
        <begin position="21"/>
        <end position="385"/>
    </location>
</feature>
<evidence type="ECO:0000313" key="3">
    <source>
        <dbReference type="Proteomes" id="UP001500298"/>
    </source>
</evidence>
<dbReference type="RefSeq" id="WP_345368614.1">
    <property type="nucleotide sequence ID" value="NZ_BAABJX010000005.1"/>
</dbReference>
<evidence type="ECO:0000256" key="1">
    <source>
        <dbReference type="SAM" id="SignalP"/>
    </source>
</evidence>
<comment type="caution">
    <text evidence="2">The sequence shown here is derived from an EMBL/GenBank/DDBJ whole genome shotgun (WGS) entry which is preliminary data.</text>
</comment>
<organism evidence="2 3">
    <name type="scientific">Algivirga pacifica</name>
    <dbReference type="NCBI Taxonomy" id="1162670"/>
    <lineage>
        <taxon>Bacteria</taxon>
        <taxon>Pseudomonadati</taxon>
        <taxon>Bacteroidota</taxon>
        <taxon>Cytophagia</taxon>
        <taxon>Cytophagales</taxon>
        <taxon>Flammeovirgaceae</taxon>
        <taxon>Algivirga</taxon>
    </lineage>
</organism>